<protein>
    <submittedName>
        <fullName evidence="1">Uncharacterized protein</fullName>
    </submittedName>
</protein>
<dbReference type="EMBL" id="JAHXZJ010001119">
    <property type="protein sequence ID" value="KAH0554086.1"/>
    <property type="molecule type" value="Genomic_DNA"/>
</dbReference>
<evidence type="ECO:0000313" key="1">
    <source>
        <dbReference type="EMBL" id="KAH0554086.1"/>
    </source>
</evidence>
<sequence>MLMPRPTIVTPFLLKEEEEEEEEVAVVVADVVGNNFIFEIYKTTQTKEHSNQDRLRQKVDEYEDLCFIGHL</sequence>
<dbReference type="Proteomes" id="UP000826195">
    <property type="component" value="Unassembled WGS sequence"/>
</dbReference>
<comment type="caution">
    <text evidence="1">The sequence shown here is derived from an EMBL/GenBank/DDBJ whole genome shotgun (WGS) entry which is preliminary data.</text>
</comment>
<reference evidence="1 2" key="1">
    <citation type="journal article" date="2021" name="J. Hered.">
        <title>A chromosome-level genome assembly of the parasitoid wasp, Cotesia glomerata (Hymenoptera: Braconidae).</title>
        <authorList>
            <person name="Pinto B.J."/>
            <person name="Weis J.J."/>
            <person name="Gamble T."/>
            <person name="Ode P.J."/>
            <person name="Paul R."/>
            <person name="Zaspel J.M."/>
        </authorList>
    </citation>
    <scope>NUCLEOTIDE SEQUENCE [LARGE SCALE GENOMIC DNA]</scope>
    <source>
        <strain evidence="1">CgM1</strain>
    </source>
</reference>
<organism evidence="1 2">
    <name type="scientific">Cotesia glomerata</name>
    <name type="common">Lepidopteran parasitic wasp</name>
    <name type="synonym">Apanteles glomeratus</name>
    <dbReference type="NCBI Taxonomy" id="32391"/>
    <lineage>
        <taxon>Eukaryota</taxon>
        <taxon>Metazoa</taxon>
        <taxon>Ecdysozoa</taxon>
        <taxon>Arthropoda</taxon>
        <taxon>Hexapoda</taxon>
        <taxon>Insecta</taxon>
        <taxon>Pterygota</taxon>
        <taxon>Neoptera</taxon>
        <taxon>Endopterygota</taxon>
        <taxon>Hymenoptera</taxon>
        <taxon>Apocrita</taxon>
        <taxon>Ichneumonoidea</taxon>
        <taxon>Braconidae</taxon>
        <taxon>Microgastrinae</taxon>
        <taxon>Cotesia</taxon>
    </lineage>
</organism>
<gene>
    <name evidence="1" type="ORF">KQX54_007484</name>
</gene>
<dbReference type="AlphaFoldDB" id="A0AAV7I6B6"/>
<accession>A0AAV7I6B6</accession>
<proteinExistence type="predicted"/>
<name>A0AAV7I6B6_COTGL</name>
<keyword evidence="2" id="KW-1185">Reference proteome</keyword>
<evidence type="ECO:0000313" key="2">
    <source>
        <dbReference type="Proteomes" id="UP000826195"/>
    </source>
</evidence>